<evidence type="ECO:0000256" key="1">
    <source>
        <dbReference type="ARBA" id="ARBA00001917"/>
    </source>
</evidence>
<feature type="domain" description="Flavin reductase like" evidence="4">
    <location>
        <begin position="13"/>
        <end position="154"/>
    </location>
</feature>
<dbReference type="RefSeq" id="WP_005604973.1">
    <property type="nucleotide sequence ID" value="NZ_UFRN01000002.1"/>
</dbReference>
<accession>A0A380U078</accession>
<gene>
    <name evidence="5" type="ORF">NCTC4191_01336</name>
</gene>
<dbReference type="AlphaFoldDB" id="A0A380U078"/>
<keyword evidence="2" id="KW-0285">Flavoprotein</keyword>
<evidence type="ECO:0000259" key="4">
    <source>
        <dbReference type="SMART" id="SM00903"/>
    </source>
</evidence>
<comment type="similarity">
    <text evidence="3">Belongs to the flavoredoxin family.</text>
</comment>
<dbReference type="Pfam" id="PF01613">
    <property type="entry name" value="Flavin_Reduct"/>
    <property type="match status" value="1"/>
</dbReference>
<protein>
    <submittedName>
        <fullName evidence="5">Flavin reductase domain-containing protein</fullName>
    </submittedName>
</protein>
<dbReference type="InterPro" id="IPR012349">
    <property type="entry name" value="Split_barrel_FMN-bd"/>
</dbReference>
<reference evidence="5 6" key="1">
    <citation type="submission" date="2018-06" db="EMBL/GenBank/DDBJ databases">
        <authorList>
            <consortium name="Pathogen Informatics"/>
            <person name="Doyle S."/>
        </authorList>
    </citation>
    <scope>NUCLEOTIDE SEQUENCE [LARGE SCALE GENOMIC DNA]</scope>
    <source>
        <strain evidence="5 6">NCTC4191</strain>
    </source>
</reference>
<dbReference type="PANTHER" id="PTHR43567:SF1">
    <property type="entry name" value="FLAVOREDOXIN"/>
    <property type="match status" value="1"/>
</dbReference>
<evidence type="ECO:0000256" key="3">
    <source>
        <dbReference type="ARBA" id="ARBA00038054"/>
    </source>
</evidence>
<comment type="cofactor">
    <cofactor evidence="1">
        <name>FMN</name>
        <dbReference type="ChEBI" id="CHEBI:58210"/>
    </cofactor>
</comment>
<dbReference type="InterPro" id="IPR002563">
    <property type="entry name" value="Flavin_Rdtase-like_dom"/>
</dbReference>
<dbReference type="Gene3D" id="2.30.110.10">
    <property type="entry name" value="Electron Transport, Fmn-binding Protein, Chain A"/>
    <property type="match status" value="1"/>
</dbReference>
<evidence type="ECO:0000313" key="6">
    <source>
        <dbReference type="Proteomes" id="UP000254253"/>
    </source>
</evidence>
<dbReference type="GO" id="GO:0010181">
    <property type="term" value="F:FMN binding"/>
    <property type="evidence" value="ECO:0007669"/>
    <property type="project" value="InterPro"/>
</dbReference>
<evidence type="ECO:0000313" key="5">
    <source>
        <dbReference type="EMBL" id="SUT93742.1"/>
    </source>
</evidence>
<sequence>MAIVSVPVEKSYRLLNIGPTTLVSAKADNIENVMAVAWSCALDYGPLSKVTTVLDKQAFTRGLVEKSGLFAIQIPVANQAELVLKLGSTSRRTDPHKLDNVEIFYQDGFDIPLVKGCAGWILCELIRNPENQQDHDLFIGKVLAAYADDRVFKDNHWIFDQATNDLRTLHYVAGGQFYLIGESLDVK</sequence>
<name>A0A380U078_ACTLI</name>
<proteinExistence type="inferred from homology"/>
<keyword evidence="6" id="KW-1185">Reference proteome</keyword>
<dbReference type="InterPro" id="IPR052174">
    <property type="entry name" value="Flavoredoxin"/>
</dbReference>
<dbReference type="GO" id="GO:0016646">
    <property type="term" value="F:oxidoreductase activity, acting on the CH-NH group of donors, NAD or NADP as acceptor"/>
    <property type="evidence" value="ECO:0007669"/>
    <property type="project" value="UniProtKB-ARBA"/>
</dbReference>
<evidence type="ECO:0000256" key="2">
    <source>
        <dbReference type="ARBA" id="ARBA00022630"/>
    </source>
</evidence>
<dbReference type="SUPFAM" id="SSF50475">
    <property type="entry name" value="FMN-binding split barrel"/>
    <property type="match status" value="1"/>
</dbReference>
<dbReference type="PANTHER" id="PTHR43567">
    <property type="entry name" value="FLAVOREDOXIN-RELATED-RELATED"/>
    <property type="match status" value="1"/>
</dbReference>
<organism evidence="5 6">
    <name type="scientific">Actinobacillus lignieresii</name>
    <dbReference type="NCBI Taxonomy" id="720"/>
    <lineage>
        <taxon>Bacteria</taxon>
        <taxon>Pseudomonadati</taxon>
        <taxon>Pseudomonadota</taxon>
        <taxon>Gammaproteobacteria</taxon>
        <taxon>Pasteurellales</taxon>
        <taxon>Pasteurellaceae</taxon>
        <taxon>Actinobacillus</taxon>
    </lineage>
</organism>
<dbReference type="SMART" id="SM00903">
    <property type="entry name" value="Flavin_Reduct"/>
    <property type="match status" value="1"/>
</dbReference>
<dbReference type="EMBL" id="UFRN01000002">
    <property type="protein sequence ID" value="SUT93742.1"/>
    <property type="molecule type" value="Genomic_DNA"/>
</dbReference>
<dbReference type="Proteomes" id="UP000254253">
    <property type="component" value="Unassembled WGS sequence"/>
</dbReference>